<organism evidence="3 4">
    <name type="scientific">Fusobacterium hwasookii ChDC F128</name>
    <dbReference type="NCBI Taxonomy" id="1216362"/>
    <lineage>
        <taxon>Bacteria</taxon>
        <taxon>Fusobacteriati</taxon>
        <taxon>Fusobacteriota</taxon>
        <taxon>Fusobacteriia</taxon>
        <taxon>Fusobacteriales</taxon>
        <taxon>Fusobacteriaceae</taxon>
        <taxon>Fusobacterium</taxon>
    </lineage>
</organism>
<name>A0ABN0GZ18_9FUSO</name>
<reference evidence="4" key="1">
    <citation type="journal article" date="2012" name="J. Bacteriol.">
        <title>Draft Genome Sequence of Fusobacterium nucleatum ChDC F128, Isolated from a Periodontitis Lesion.</title>
        <authorList>
            <person name="Park S.N."/>
            <person name="Kong S.W."/>
            <person name="Kim H.S."/>
            <person name="Park M.S."/>
            <person name="Lee J.W."/>
            <person name="Cho E."/>
            <person name="Lim Y.K."/>
            <person name="Choi M.H."/>
            <person name="Chang Y.H."/>
            <person name="Shin J.H."/>
            <person name="Park H.S."/>
            <person name="Choi S.H."/>
            <person name="Kook J.K."/>
        </authorList>
    </citation>
    <scope>NUCLEOTIDE SEQUENCE [LARGE SCALE GENOMIC DNA]</scope>
    <source>
        <strain evidence="4">ChDC F128</strain>
    </source>
</reference>
<dbReference type="PROSITE" id="PS51257">
    <property type="entry name" value="PROKAR_LIPOPROTEIN"/>
    <property type="match status" value="1"/>
</dbReference>
<dbReference type="CDD" id="cd08489">
    <property type="entry name" value="PBP2_NikA"/>
    <property type="match status" value="1"/>
</dbReference>
<dbReference type="RefSeq" id="WP_005918319.1">
    <property type="nucleotide sequence ID" value="NZ_ALVD01000006.1"/>
</dbReference>
<sequence length="532" mass="60467">MLKLKKVGITLLLMMMSLLVVACGGNKSEGEKATTEVKDEIVYANFRDIRDLNPHNYAGELYAQNILYEGLVKINPKGEIIPSLAESWEISEDGKEYTFHLRKGVVFSDGEKFDANAVKANFDAIMDNKDRHGWLESVRLFNKFEVVDENTFKIYLNEPYFPMMIELGVIRPFRFVSPKAFKNGTTKDGVNEYIGTGPYVLKQNTVDQEAIFEVNEKYWGEKPKVKTIRVKVIPDGQTRALALEKGEIDLLFGKNMIDAETMEKFSTMKGFETKMSEPLSTRMMIVNTTKGALQDKNVRKAIQHVLDKKAISESIFGGSELPADYLLAKTVKYADVDTVVYDYSLEEAGKLLDEAGWKLDANGKRMKDGKPLTIKLNYNNSSVSEKSISEYFQQQLAKIGVDLVINGEEEQSYRDDMKAGNFEISFNISWGTPYDPQSFFGGMRMPAVYGDYAAQEGLADKETIRNDIYEGLITTSEEKRQELFADVLKKLADEAVYIPLTYERNRAIYKSELKGVDFEISAYEVPFYNMYY</sequence>
<dbReference type="InterPro" id="IPR000914">
    <property type="entry name" value="SBP_5_dom"/>
</dbReference>
<dbReference type="InterPro" id="IPR011980">
    <property type="entry name" value="CntA-like"/>
</dbReference>
<dbReference type="Gene3D" id="3.10.105.10">
    <property type="entry name" value="Dipeptide-binding Protein, Domain 3"/>
    <property type="match status" value="1"/>
</dbReference>
<keyword evidence="4" id="KW-1185">Reference proteome</keyword>
<proteinExistence type="predicted"/>
<feature type="chain" id="PRO_5046137287" evidence="1">
    <location>
        <begin position="23"/>
        <end position="532"/>
    </location>
</feature>
<dbReference type="InterPro" id="IPR039424">
    <property type="entry name" value="SBP_5"/>
</dbReference>
<dbReference type="SUPFAM" id="SSF53850">
    <property type="entry name" value="Periplasmic binding protein-like II"/>
    <property type="match status" value="1"/>
</dbReference>
<gene>
    <name evidence="3" type="ORF">B437_07833</name>
</gene>
<dbReference type="Proteomes" id="UP000004829">
    <property type="component" value="Unassembled WGS sequence"/>
</dbReference>
<comment type="caution">
    <text evidence="3">The sequence shown here is derived from an EMBL/GenBank/DDBJ whole genome shotgun (WGS) entry which is preliminary data.</text>
</comment>
<feature type="domain" description="Solute-binding protein family 5" evidence="2">
    <location>
        <begin position="79"/>
        <end position="443"/>
    </location>
</feature>
<keyword evidence="1" id="KW-0732">Signal</keyword>
<dbReference type="Gene3D" id="3.40.190.10">
    <property type="entry name" value="Periplasmic binding protein-like II"/>
    <property type="match status" value="1"/>
</dbReference>
<dbReference type="Pfam" id="PF00496">
    <property type="entry name" value="SBP_bac_5"/>
    <property type="match status" value="1"/>
</dbReference>
<dbReference type="PANTHER" id="PTHR30290:SF37">
    <property type="entry name" value="NICKEL-BINDING PERIPLASMIC PROTEIN"/>
    <property type="match status" value="1"/>
</dbReference>
<evidence type="ECO:0000256" key="1">
    <source>
        <dbReference type="SAM" id="SignalP"/>
    </source>
</evidence>
<evidence type="ECO:0000313" key="3">
    <source>
        <dbReference type="EMBL" id="EJU07191.1"/>
    </source>
</evidence>
<protein>
    <submittedName>
        <fullName evidence="3">NIKA protein</fullName>
    </submittedName>
</protein>
<evidence type="ECO:0000313" key="4">
    <source>
        <dbReference type="Proteomes" id="UP000004829"/>
    </source>
</evidence>
<dbReference type="PANTHER" id="PTHR30290">
    <property type="entry name" value="PERIPLASMIC BINDING COMPONENT OF ABC TRANSPORTER"/>
    <property type="match status" value="1"/>
</dbReference>
<evidence type="ECO:0000259" key="2">
    <source>
        <dbReference type="Pfam" id="PF00496"/>
    </source>
</evidence>
<dbReference type="InterPro" id="IPR030678">
    <property type="entry name" value="Peptide/Ni-bd"/>
</dbReference>
<dbReference type="NCBIfam" id="TIGR02294">
    <property type="entry name" value="nickel_nikA"/>
    <property type="match status" value="1"/>
</dbReference>
<dbReference type="PIRSF" id="PIRSF002741">
    <property type="entry name" value="MppA"/>
    <property type="match status" value="1"/>
</dbReference>
<feature type="signal peptide" evidence="1">
    <location>
        <begin position="1"/>
        <end position="22"/>
    </location>
</feature>
<accession>A0ABN0GZ18</accession>
<dbReference type="EMBL" id="ALVD01000006">
    <property type="protein sequence ID" value="EJU07191.1"/>
    <property type="molecule type" value="Genomic_DNA"/>
</dbReference>